<accession>A0AAP0JD61</accession>
<feature type="domain" description="R13L1/DRL21-like LRR repeat region" evidence="1">
    <location>
        <begin position="134"/>
        <end position="178"/>
    </location>
</feature>
<dbReference type="InterPro" id="IPR056789">
    <property type="entry name" value="LRR_R13L1-DRL21"/>
</dbReference>
<dbReference type="InterPro" id="IPR032675">
    <property type="entry name" value="LRR_dom_sf"/>
</dbReference>
<evidence type="ECO:0000313" key="2">
    <source>
        <dbReference type="EMBL" id="KAK9130830.1"/>
    </source>
</evidence>
<evidence type="ECO:0000313" key="3">
    <source>
        <dbReference type="Proteomes" id="UP001417504"/>
    </source>
</evidence>
<dbReference type="PANTHER" id="PTHR47186">
    <property type="entry name" value="LEUCINE-RICH REPEAT-CONTAINING PROTEIN 57"/>
    <property type="match status" value="1"/>
</dbReference>
<dbReference type="EMBL" id="JBBNAE010000004">
    <property type="protein sequence ID" value="KAK9130830.1"/>
    <property type="molecule type" value="Genomic_DNA"/>
</dbReference>
<protein>
    <recommendedName>
        <fullName evidence="1">R13L1/DRL21-like LRR repeat region domain-containing protein</fullName>
    </recommendedName>
</protein>
<comment type="caution">
    <text evidence="2">The sequence shown here is derived from an EMBL/GenBank/DDBJ whole genome shotgun (WGS) entry which is preliminary data.</text>
</comment>
<organism evidence="2 3">
    <name type="scientific">Stephania japonica</name>
    <dbReference type="NCBI Taxonomy" id="461633"/>
    <lineage>
        <taxon>Eukaryota</taxon>
        <taxon>Viridiplantae</taxon>
        <taxon>Streptophyta</taxon>
        <taxon>Embryophyta</taxon>
        <taxon>Tracheophyta</taxon>
        <taxon>Spermatophyta</taxon>
        <taxon>Magnoliopsida</taxon>
        <taxon>Ranunculales</taxon>
        <taxon>Menispermaceae</taxon>
        <taxon>Menispermoideae</taxon>
        <taxon>Cissampelideae</taxon>
        <taxon>Stephania</taxon>
    </lineage>
</organism>
<dbReference type="SUPFAM" id="SSF52058">
    <property type="entry name" value="L domain-like"/>
    <property type="match status" value="1"/>
</dbReference>
<dbReference type="InterPro" id="IPR001611">
    <property type="entry name" value="Leu-rich_rpt"/>
</dbReference>
<sequence length="325" mass="37009">MPAEFFSGMKNLQILDLSNNGKLNTLPDSLGNLIELATLKLNNCVHLITLPQSTSKLCSLRQLENEGCRGLRGMPSGIGQGLSRLEKLSMWPLLCGSGGSENNIEELRGLRLLRGSLHIRTTGVAHHIDDVEKEPPSNIEELVIGRYGGRRFPEWMEKMRSFPRLRRIKFAFMWNVEEWGLNWRHKEKEGEECFPSLQHLKIRTCWNLKALPQELGNLTSLETLSIRQCYELVSVPQLQLHLMTSLKKLVISVCPKLKFVFHGLRHLTSLQYLSIRDCPGVEIPKGELDQLVALRGSSFLYYIDKELIRDQDPTIPETSGKQVLD</sequence>
<dbReference type="Pfam" id="PF25019">
    <property type="entry name" value="LRR_R13L1-DRL21"/>
    <property type="match status" value="1"/>
</dbReference>
<dbReference type="Pfam" id="PF13855">
    <property type="entry name" value="LRR_8"/>
    <property type="match status" value="1"/>
</dbReference>
<dbReference type="AlphaFoldDB" id="A0AAP0JD61"/>
<proteinExistence type="predicted"/>
<name>A0AAP0JD61_9MAGN</name>
<evidence type="ECO:0000259" key="1">
    <source>
        <dbReference type="Pfam" id="PF25019"/>
    </source>
</evidence>
<dbReference type="Gene3D" id="3.80.10.10">
    <property type="entry name" value="Ribonuclease Inhibitor"/>
    <property type="match status" value="1"/>
</dbReference>
<reference evidence="2 3" key="1">
    <citation type="submission" date="2024-01" db="EMBL/GenBank/DDBJ databases">
        <title>Genome assemblies of Stephania.</title>
        <authorList>
            <person name="Yang L."/>
        </authorList>
    </citation>
    <scope>NUCLEOTIDE SEQUENCE [LARGE SCALE GENOMIC DNA]</scope>
    <source>
        <strain evidence="2">QJT</strain>
        <tissue evidence="2">Leaf</tissue>
    </source>
</reference>
<dbReference type="Proteomes" id="UP001417504">
    <property type="component" value="Unassembled WGS sequence"/>
</dbReference>
<gene>
    <name evidence="2" type="ORF">Sjap_011317</name>
</gene>
<keyword evidence="3" id="KW-1185">Reference proteome</keyword>
<dbReference type="PANTHER" id="PTHR47186:SF13">
    <property type="entry name" value="DISEASE RESISTANCE PROTEIN RGA3"/>
    <property type="match status" value="1"/>
</dbReference>